<dbReference type="GeneID" id="55010233"/>
<keyword evidence="2" id="KW-1185">Reference proteome</keyword>
<name>A0A3Q9RAA4_9CAUD</name>
<dbReference type="EMBL" id="MK308637">
    <property type="protein sequence ID" value="AZV01760.1"/>
    <property type="molecule type" value="Genomic_DNA"/>
</dbReference>
<dbReference type="KEGG" id="vg:55010233"/>
<protein>
    <submittedName>
        <fullName evidence="1">Uncharacterized protein</fullName>
    </submittedName>
</protein>
<organism evidence="1 2">
    <name type="scientific">Microbacterium phage Schubert</name>
    <dbReference type="NCBI Taxonomy" id="2500787"/>
    <lineage>
        <taxon>Viruses</taxon>
        <taxon>Duplodnaviria</taxon>
        <taxon>Heunggongvirae</taxon>
        <taxon>Uroviricota</taxon>
        <taxon>Caudoviricetes</taxon>
        <taxon>Schubertvirus</taxon>
        <taxon>Schubertvirus schubert</taxon>
    </lineage>
</organism>
<sequence length="78" mass="8769">MNNEARILDHTTTVFSTDLVLDHYGYLAPRTVTVEGIEFVLGDNGYENLELGVTLYLESTEDARTADDVWYAQIDPIS</sequence>
<accession>A0A3Q9RAA4</accession>
<gene>
    <name evidence="1" type="primary">54</name>
    <name evidence="1" type="ORF">SEA_SCHUBERT_54</name>
</gene>
<evidence type="ECO:0000313" key="2">
    <source>
        <dbReference type="Proteomes" id="UP000287712"/>
    </source>
</evidence>
<dbReference type="RefSeq" id="YP_009818885.1">
    <property type="nucleotide sequence ID" value="NC_048144.1"/>
</dbReference>
<dbReference type="Proteomes" id="UP000287712">
    <property type="component" value="Segment"/>
</dbReference>
<proteinExistence type="predicted"/>
<evidence type="ECO:0000313" key="1">
    <source>
        <dbReference type="EMBL" id="AZV01760.1"/>
    </source>
</evidence>
<reference evidence="1 2" key="1">
    <citation type="submission" date="2018-12" db="EMBL/GenBank/DDBJ databases">
        <authorList>
            <person name="Lauer M.J."/>
            <person name="Adewumi O.M."/>
            <person name="Alachi P."/>
            <person name="Anderson S.J."/>
            <person name="Bakarey A.S."/>
            <person name="Beyer A.R."/>
            <person name="Biederman W.H."/>
            <person name="Bollivar D.W."/>
            <person name="Butela K.A."/>
            <person name="Byrum C.A."/>
            <person name="Caughron J.E."/>
            <person name="Coleman S.T."/>
            <person name="Collins D.P."/>
            <person name="Cresawn S.G."/>
            <person name="Dougan K.E."/>
            <person name="Duffy I."/>
            <person name="Eivazova E.R."/>
            <person name="Engstrom E.M."/>
            <person name="Fallest-Strobl P.C."/>
            <person name="Godde J.S."/>
            <person name="Gogarten J.P."/>
            <person name="Hammer B.W."/>
            <person name="Heller D.M."/>
            <person name="Lee J.S."/>
            <person name="Leonard J.E."/>
            <person name="Long J.A."/>
            <person name="Mastrapaolo M.D."/>
            <person name="Mathur V."/>
            <person name="Mesich B.L."/>
            <person name="Mitchell J.C."/>
            <person name="Moore R."/>
            <person name="Pandey S."/>
            <person name="Pollack M.J."/>
            <person name="Popolizio T.R."/>
            <person name="Porter M.L."/>
            <person name="Reid N.M."/>
            <person name="Salvitti L.R."/>
            <person name="Sayre B.L."/>
            <person name="Schrock T.A."/>
            <person name="Sconiers W.B."/>
            <person name="Sheehy R."/>
            <person name="Shows K.H."/>
            <person name="Sprangers S.A."/>
            <person name="Sprenkle A.B."/>
            <person name="Swerdlow S.J."/>
            <person name="Theoret J.R."/>
            <person name="Thompson K.M."/>
            <person name="Tibbetts T.J."/>
            <person name="Tigges M."/>
            <person name="Van A.R."/>
            <person name="Washington J.M."/>
            <person name="Windsor E.J."/>
            <person name="Wingfield D.L."/>
            <person name="Yoon E.J."/>
            <person name="Garlena R.A."/>
            <person name="Russell D.A."/>
            <person name="Pope W.H."/>
            <person name="Jacobs-Sera D."/>
            <person name="Hatfull G.F."/>
        </authorList>
    </citation>
    <scope>NUCLEOTIDE SEQUENCE [LARGE SCALE GENOMIC DNA]</scope>
</reference>